<dbReference type="Proteomes" id="UP000270866">
    <property type="component" value="Unassembled WGS sequence"/>
</dbReference>
<dbReference type="Pfam" id="PF07110">
    <property type="entry name" value="EthD"/>
    <property type="match status" value="1"/>
</dbReference>
<evidence type="ECO:0000313" key="5">
    <source>
        <dbReference type="Proteomes" id="UP000270866"/>
    </source>
</evidence>
<evidence type="ECO:0000259" key="3">
    <source>
        <dbReference type="Pfam" id="PF07110"/>
    </source>
</evidence>
<dbReference type="EMBL" id="MRCU01000020">
    <property type="protein sequence ID" value="RKK06692.1"/>
    <property type="molecule type" value="Genomic_DNA"/>
</dbReference>
<feature type="domain" description="EthD" evidence="3">
    <location>
        <begin position="11"/>
        <end position="117"/>
    </location>
</feature>
<comment type="caution">
    <text evidence="4">The sequence shown here is derived from an EMBL/GenBank/DDBJ whole genome shotgun (WGS) entry which is preliminary data.</text>
</comment>
<evidence type="ECO:0000313" key="4">
    <source>
        <dbReference type="EMBL" id="RKK06692.1"/>
    </source>
</evidence>
<proteinExistence type="inferred from homology"/>
<accession>A0A3L6MRA6</accession>
<gene>
    <name evidence="4" type="ORF">BFJ65_g18590</name>
</gene>
<protein>
    <recommendedName>
        <fullName evidence="3">EthD domain-containing protein</fullName>
    </recommendedName>
</protein>
<dbReference type="SUPFAM" id="SSF54909">
    <property type="entry name" value="Dimeric alpha+beta barrel"/>
    <property type="match status" value="1"/>
</dbReference>
<dbReference type="GO" id="GO:0016491">
    <property type="term" value="F:oxidoreductase activity"/>
    <property type="evidence" value="ECO:0007669"/>
    <property type="project" value="InterPro"/>
</dbReference>
<dbReference type="AlphaFoldDB" id="A0A3L6MRA6"/>
<name>A0A3L6MRA6_FUSOX</name>
<evidence type="ECO:0000256" key="1">
    <source>
        <dbReference type="ARBA" id="ARBA00005986"/>
    </source>
</evidence>
<organism evidence="4 5">
    <name type="scientific">Fusarium oxysporum f. sp. cepae</name>
    <dbReference type="NCBI Taxonomy" id="396571"/>
    <lineage>
        <taxon>Eukaryota</taxon>
        <taxon>Fungi</taxon>
        <taxon>Dikarya</taxon>
        <taxon>Ascomycota</taxon>
        <taxon>Pezizomycotina</taxon>
        <taxon>Sordariomycetes</taxon>
        <taxon>Hypocreomycetidae</taxon>
        <taxon>Hypocreales</taxon>
        <taxon>Nectriaceae</taxon>
        <taxon>Fusarium</taxon>
        <taxon>Fusarium oxysporum species complex</taxon>
    </lineage>
</organism>
<dbReference type="Gene3D" id="3.30.70.100">
    <property type="match status" value="1"/>
</dbReference>
<sequence length="152" mass="17204">MFRVVMFVVRKPGTTPENFRNHYERVHIPLMRKLGGELFPISHSRRYIARANDVTQDGSEMYPAVTISGVPSDFSYDAITEMTFESRQSFYDFSERLAEPEIAAKVAEDCAAFLDTSRTPSIAVIGELHETKRENVNGSLGQEKTPGNRDQQ</sequence>
<evidence type="ECO:0000256" key="2">
    <source>
        <dbReference type="SAM" id="MobiDB-lite"/>
    </source>
</evidence>
<reference evidence="4 5" key="1">
    <citation type="journal article" date="2018" name="Sci. Rep.">
        <title>Characterisation of pathogen-specific regions and novel effector candidates in Fusarium oxysporum f. sp. cepae.</title>
        <authorList>
            <person name="Armitage A.D."/>
            <person name="Taylor A."/>
            <person name="Sobczyk M.K."/>
            <person name="Baxter L."/>
            <person name="Greenfield B.P."/>
            <person name="Bates H.J."/>
            <person name="Wilson F."/>
            <person name="Jackson A.C."/>
            <person name="Ott S."/>
            <person name="Harrison R.J."/>
            <person name="Clarkson J.P."/>
        </authorList>
    </citation>
    <scope>NUCLEOTIDE SEQUENCE [LARGE SCALE GENOMIC DNA]</scope>
    <source>
        <strain evidence="4 5">FoC_Fus2</strain>
    </source>
</reference>
<dbReference type="InterPro" id="IPR009799">
    <property type="entry name" value="EthD_dom"/>
</dbReference>
<comment type="similarity">
    <text evidence="1">Belongs to the tpcK family.</text>
</comment>
<feature type="region of interest" description="Disordered" evidence="2">
    <location>
        <begin position="133"/>
        <end position="152"/>
    </location>
</feature>
<dbReference type="InterPro" id="IPR011008">
    <property type="entry name" value="Dimeric_a/b-barrel"/>
</dbReference>